<accession>A0A183DT62</accession>
<sequence>MWLVKRSAASSAQIGWEPTFISYSQWDIPDNRHVQPENPTGYARFGNSLQTLWKFFTENPTGNSFVFQKNPADYQALSQAPPPAVLPAQQPESDLLSLQKCVAKRLSRFRDLQTIQDCTEREEEFSVRPGKSITPQLRRRDPRVHGFSPDVSMPLLREILRRPPLAEPTLSQMQKNLLDSTFATQRKPMLVDLTSENENYWPTVIDASRAQGNGGQECTEATCPGFRVSTNYDKRGKIREQGYSKSSGGSTESYDTEHSLCYVTRALDSQNQRRASGHFDHWENRFGYLESNNPTNFHGQNVPNSRSVVNRRIQPLSNEQAPIHTEFRSQLNSRGCISPEWTPETARYLDSLLSVNWEGTDNSSSSGQVLELSVQPLASKIQNVRHVPVEPQLPSSSICFPGKAPPTLQSWQGLQPADQKSKLPSFQRLKDSLSRSSISQVIFFLSNYFFEERWDFQLVRLKCMAVQSGEIL</sequence>
<proteinExistence type="predicted"/>
<keyword evidence="2" id="KW-1185">Reference proteome</keyword>
<reference evidence="3" key="1">
    <citation type="submission" date="2016-06" db="UniProtKB">
        <authorList>
            <consortium name="WormBaseParasite"/>
        </authorList>
    </citation>
    <scope>IDENTIFICATION</scope>
</reference>
<reference evidence="1 2" key="2">
    <citation type="submission" date="2018-11" db="EMBL/GenBank/DDBJ databases">
        <authorList>
            <consortium name="Pathogen Informatics"/>
        </authorList>
    </citation>
    <scope>NUCLEOTIDE SEQUENCE [LARGE SCALE GENOMIC DNA]</scope>
</reference>
<dbReference type="EMBL" id="UYRT01078888">
    <property type="protein sequence ID" value="VDN19479.1"/>
    <property type="molecule type" value="Genomic_DNA"/>
</dbReference>
<gene>
    <name evidence="1" type="ORF">GPUH_LOCUS11903</name>
</gene>
<dbReference type="AlphaFoldDB" id="A0A183DT62"/>
<dbReference type="WBParaSite" id="GPUH_0001191701-mRNA-1">
    <property type="protein sequence ID" value="GPUH_0001191701-mRNA-1"/>
    <property type="gene ID" value="GPUH_0001191701"/>
</dbReference>
<organism evidence="3">
    <name type="scientific">Gongylonema pulchrum</name>
    <dbReference type="NCBI Taxonomy" id="637853"/>
    <lineage>
        <taxon>Eukaryota</taxon>
        <taxon>Metazoa</taxon>
        <taxon>Ecdysozoa</taxon>
        <taxon>Nematoda</taxon>
        <taxon>Chromadorea</taxon>
        <taxon>Rhabditida</taxon>
        <taxon>Spirurina</taxon>
        <taxon>Spiruromorpha</taxon>
        <taxon>Spiruroidea</taxon>
        <taxon>Gongylonematidae</taxon>
        <taxon>Gongylonema</taxon>
    </lineage>
</organism>
<name>A0A183DT62_9BILA</name>
<evidence type="ECO:0000313" key="3">
    <source>
        <dbReference type="WBParaSite" id="GPUH_0001191701-mRNA-1"/>
    </source>
</evidence>
<protein>
    <submittedName>
        <fullName evidence="3">Zgc:</fullName>
    </submittedName>
</protein>
<evidence type="ECO:0000313" key="2">
    <source>
        <dbReference type="Proteomes" id="UP000271098"/>
    </source>
</evidence>
<evidence type="ECO:0000313" key="1">
    <source>
        <dbReference type="EMBL" id="VDN19479.1"/>
    </source>
</evidence>
<dbReference type="Proteomes" id="UP000271098">
    <property type="component" value="Unassembled WGS sequence"/>
</dbReference>